<dbReference type="PANTHER" id="PTHR34472">
    <property type="entry name" value="SULFUR CARRIER PROTEIN THIS"/>
    <property type="match status" value="1"/>
</dbReference>
<dbReference type="InterPro" id="IPR016155">
    <property type="entry name" value="Mopterin_synth/thiamin_S_b"/>
</dbReference>
<dbReference type="KEGG" id="psel:GM415_11355"/>
<dbReference type="SUPFAM" id="SSF54285">
    <property type="entry name" value="MoaD/ThiS"/>
    <property type="match status" value="1"/>
</dbReference>
<dbReference type="EMBL" id="CP046400">
    <property type="protein sequence ID" value="QGY40695.1"/>
    <property type="molecule type" value="Genomic_DNA"/>
</dbReference>
<dbReference type="Gene3D" id="3.10.20.30">
    <property type="match status" value="1"/>
</dbReference>
<dbReference type="PANTHER" id="PTHR34472:SF1">
    <property type="entry name" value="SULFUR CARRIER PROTEIN THIS"/>
    <property type="match status" value="1"/>
</dbReference>
<dbReference type="Pfam" id="PF02597">
    <property type="entry name" value="ThiS"/>
    <property type="match status" value="1"/>
</dbReference>
<dbReference type="CDD" id="cd00565">
    <property type="entry name" value="Ubl_ThiS"/>
    <property type="match status" value="1"/>
</dbReference>
<organism evidence="1 2">
    <name type="scientific">Pseudodesulfovibrio cashew</name>
    <dbReference type="NCBI Taxonomy" id="2678688"/>
    <lineage>
        <taxon>Bacteria</taxon>
        <taxon>Pseudomonadati</taxon>
        <taxon>Thermodesulfobacteriota</taxon>
        <taxon>Desulfovibrionia</taxon>
        <taxon>Desulfovibrionales</taxon>
        <taxon>Desulfovibrionaceae</taxon>
    </lineage>
</organism>
<keyword evidence="2" id="KW-1185">Reference proteome</keyword>
<evidence type="ECO:0000313" key="2">
    <source>
        <dbReference type="Proteomes" id="UP000428328"/>
    </source>
</evidence>
<dbReference type="NCBIfam" id="TIGR01683">
    <property type="entry name" value="thiS"/>
    <property type="match status" value="1"/>
</dbReference>
<accession>A0A6I6JD06</accession>
<proteinExistence type="predicted"/>
<dbReference type="Proteomes" id="UP000428328">
    <property type="component" value="Chromosome"/>
</dbReference>
<dbReference type="AlphaFoldDB" id="A0A6I6JD06"/>
<gene>
    <name evidence="1" type="primary">thiS</name>
    <name evidence="1" type="ORF">GM415_11355</name>
</gene>
<reference evidence="1 2" key="1">
    <citation type="submission" date="2019-11" db="EMBL/GenBank/DDBJ databases">
        <authorList>
            <person name="Zheng R.K."/>
            <person name="Sun C.M."/>
        </authorList>
    </citation>
    <scope>NUCLEOTIDE SEQUENCE [LARGE SCALE GENOMIC DNA]</scope>
    <source>
        <strain evidence="1 2">SRB007</strain>
    </source>
</reference>
<dbReference type="RefSeq" id="WP_158948241.1">
    <property type="nucleotide sequence ID" value="NZ_CP046400.1"/>
</dbReference>
<sequence>MQIVLNGSETELADGITVLGLLESRDISAEAVVVELNREIVPADAFGETTLNDGDHLEVLRFVGGG</sequence>
<evidence type="ECO:0000313" key="1">
    <source>
        <dbReference type="EMBL" id="QGY40695.1"/>
    </source>
</evidence>
<name>A0A6I6JD06_9BACT</name>
<dbReference type="InterPro" id="IPR012675">
    <property type="entry name" value="Beta-grasp_dom_sf"/>
</dbReference>
<dbReference type="InterPro" id="IPR003749">
    <property type="entry name" value="ThiS/MoaD-like"/>
</dbReference>
<dbReference type="InterPro" id="IPR010035">
    <property type="entry name" value="Thi_S"/>
</dbReference>
<protein>
    <submittedName>
        <fullName evidence="1">Sulfur carrier protein ThiS</fullName>
    </submittedName>
</protein>